<dbReference type="PANTHER" id="PTHR11236:SF48">
    <property type="entry name" value="ISOCHORISMATE SYNTHASE MENF"/>
    <property type="match status" value="1"/>
</dbReference>
<evidence type="ECO:0000256" key="2">
    <source>
        <dbReference type="ARBA" id="ARBA00004873"/>
    </source>
</evidence>
<gene>
    <name evidence="15" type="primary">trpE</name>
    <name evidence="18" type="ORF">SAMN05660420_00745</name>
</gene>
<comment type="catalytic activity">
    <reaction evidence="14 15">
        <text>chorismate + L-glutamine = anthranilate + pyruvate + L-glutamate + H(+)</text>
        <dbReference type="Rhea" id="RHEA:21732"/>
        <dbReference type="ChEBI" id="CHEBI:15361"/>
        <dbReference type="ChEBI" id="CHEBI:15378"/>
        <dbReference type="ChEBI" id="CHEBI:16567"/>
        <dbReference type="ChEBI" id="CHEBI:29748"/>
        <dbReference type="ChEBI" id="CHEBI:29985"/>
        <dbReference type="ChEBI" id="CHEBI:58359"/>
        <dbReference type="EC" id="4.1.3.27"/>
    </reaction>
</comment>
<evidence type="ECO:0000256" key="3">
    <source>
        <dbReference type="ARBA" id="ARBA00009562"/>
    </source>
</evidence>
<protein>
    <recommendedName>
        <fullName evidence="6 15">Anthranilate synthase component 1</fullName>
        <ecNumber evidence="5 15">4.1.3.27</ecNumber>
    </recommendedName>
</protein>
<evidence type="ECO:0000256" key="9">
    <source>
        <dbReference type="ARBA" id="ARBA00022822"/>
    </source>
</evidence>
<evidence type="ECO:0000256" key="15">
    <source>
        <dbReference type="RuleBase" id="RU364045"/>
    </source>
</evidence>
<evidence type="ECO:0000256" key="1">
    <source>
        <dbReference type="ARBA" id="ARBA00001946"/>
    </source>
</evidence>
<feature type="domain" description="Chorismate-utilising enzyme C-terminal" evidence="16">
    <location>
        <begin position="224"/>
        <end position="477"/>
    </location>
</feature>
<evidence type="ECO:0000256" key="10">
    <source>
        <dbReference type="ARBA" id="ARBA00022842"/>
    </source>
</evidence>
<dbReference type="InterPro" id="IPR005256">
    <property type="entry name" value="Anth_synth_I_PabB"/>
</dbReference>
<evidence type="ECO:0000256" key="13">
    <source>
        <dbReference type="ARBA" id="ARBA00025634"/>
    </source>
</evidence>
<evidence type="ECO:0000313" key="18">
    <source>
        <dbReference type="EMBL" id="SDZ92324.1"/>
    </source>
</evidence>
<keyword evidence="12 15" id="KW-0456">Lyase</keyword>
<dbReference type="STRING" id="37625.SAMN05660420_00745"/>
<keyword evidence="10 15" id="KW-0460">Magnesium</keyword>
<evidence type="ECO:0000256" key="8">
    <source>
        <dbReference type="ARBA" id="ARBA00022723"/>
    </source>
</evidence>
<name>A0A1H3X0X7_9BACT</name>
<dbReference type="GO" id="GO:0000162">
    <property type="term" value="P:L-tryptophan biosynthetic process"/>
    <property type="evidence" value="ECO:0007669"/>
    <property type="project" value="UniProtKB-UniPathway"/>
</dbReference>
<keyword evidence="19" id="KW-1185">Reference proteome</keyword>
<proteinExistence type="inferred from homology"/>
<comment type="pathway">
    <text evidence="2 15">Amino-acid biosynthesis; L-tryptophan biosynthesis; L-tryptophan from chorismate: step 1/5.</text>
</comment>
<feature type="domain" description="Anthranilate synthase component I N-terminal" evidence="17">
    <location>
        <begin position="28"/>
        <end position="167"/>
    </location>
</feature>
<evidence type="ECO:0000256" key="6">
    <source>
        <dbReference type="ARBA" id="ARBA00020653"/>
    </source>
</evidence>
<evidence type="ECO:0000259" key="17">
    <source>
        <dbReference type="Pfam" id="PF04715"/>
    </source>
</evidence>
<dbReference type="InterPro" id="IPR019999">
    <property type="entry name" value="Anth_synth_I-like"/>
</dbReference>
<dbReference type="AlphaFoldDB" id="A0A1H3X0X7"/>
<dbReference type="InterPro" id="IPR006805">
    <property type="entry name" value="Anth_synth_I_N"/>
</dbReference>
<dbReference type="Gene3D" id="3.60.120.10">
    <property type="entry name" value="Anthranilate synthase"/>
    <property type="match status" value="1"/>
</dbReference>
<evidence type="ECO:0000256" key="11">
    <source>
        <dbReference type="ARBA" id="ARBA00023141"/>
    </source>
</evidence>
<dbReference type="OrthoDB" id="9803598at2"/>
<dbReference type="GO" id="GO:0046872">
    <property type="term" value="F:metal ion binding"/>
    <property type="evidence" value="ECO:0007669"/>
    <property type="project" value="UniProtKB-KW"/>
</dbReference>
<dbReference type="NCBIfam" id="TIGR00564">
    <property type="entry name" value="trpE_most"/>
    <property type="match status" value="1"/>
</dbReference>
<accession>A0A1H3X0X7</accession>
<evidence type="ECO:0000256" key="4">
    <source>
        <dbReference type="ARBA" id="ARBA00011575"/>
    </source>
</evidence>
<dbReference type="UniPathway" id="UPA00035">
    <property type="reaction ID" value="UER00040"/>
</dbReference>
<evidence type="ECO:0000256" key="7">
    <source>
        <dbReference type="ARBA" id="ARBA00022605"/>
    </source>
</evidence>
<evidence type="ECO:0000259" key="16">
    <source>
        <dbReference type="Pfam" id="PF00425"/>
    </source>
</evidence>
<organism evidence="18 19">
    <name type="scientific">Desulfuromusa kysingii</name>
    <dbReference type="NCBI Taxonomy" id="37625"/>
    <lineage>
        <taxon>Bacteria</taxon>
        <taxon>Pseudomonadati</taxon>
        <taxon>Thermodesulfobacteriota</taxon>
        <taxon>Desulfuromonadia</taxon>
        <taxon>Desulfuromonadales</taxon>
        <taxon>Geopsychrobacteraceae</taxon>
        <taxon>Desulfuromusa</taxon>
    </lineage>
</organism>
<dbReference type="Pfam" id="PF00425">
    <property type="entry name" value="Chorismate_bind"/>
    <property type="match status" value="1"/>
</dbReference>
<dbReference type="Proteomes" id="UP000199409">
    <property type="component" value="Unassembled WGS sequence"/>
</dbReference>
<dbReference type="InterPro" id="IPR015890">
    <property type="entry name" value="Chorismate_C"/>
</dbReference>
<comment type="similarity">
    <text evidence="3 15">Belongs to the anthranilate synthase component I family.</text>
</comment>
<evidence type="ECO:0000313" key="19">
    <source>
        <dbReference type="Proteomes" id="UP000199409"/>
    </source>
</evidence>
<dbReference type="RefSeq" id="WP_092344866.1">
    <property type="nucleotide sequence ID" value="NZ_FNQN01000002.1"/>
</dbReference>
<evidence type="ECO:0000256" key="5">
    <source>
        <dbReference type="ARBA" id="ARBA00012266"/>
    </source>
</evidence>
<dbReference type="InterPro" id="IPR005801">
    <property type="entry name" value="ADC_synthase"/>
</dbReference>
<dbReference type="SUPFAM" id="SSF56322">
    <property type="entry name" value="ADC synthase"/>
    <property type="match status" value="1"/>
</dbReference>
<keyword evidence="9 15" id="KW-0822">Tryptophan biosynthesis</keyword>
<keyword evidence="11 15" id="KW-0057">Aromatic amino acid biosynthesis</keyword>
<dbReference type="PRINTS" id="PR00095">
    <property type="entry name" value="ANTSNTHASEI"/>
</dbReference>
<evidence type="ECO:0000256" key="12">
    <source>
        <dbReference type="ARBA" id="ARBA00023239"/>
    </source>
</evidence>
<dbReference type="Pfam" id="PF04715">
    <property type="entry name" value="Anth_synt_I_N"/>
    <property type="match status" value="1"/>
</dbReference>
<comment type="function">
    <text evidence="13 15">Part of a heterotetrameric complex that catalyzes the two-step biosynthesis of anthranilate, an intermediate in the biosynthesis of L-tryptophan. In the first step, the glutamine-binding beta subunit (TrpG) of anthranilate synthase (AS) provides the glutamine amidotransferase activity which generates ammonia as a substrate that, along with chorismate, is used in the second step, catalyzed by the large alpha subunit of AS (TrpE) to produce anthranilate. In the absence of TrpG, TrpE can synthesize anthranilate directly from chorismate and high concentrations of ammonia.</text>
</comment>
<comment type="cofactor">
    <cofactor evidence="1 15">
        <name>Mg(2+)</name>
        <dbReference type="ChEBI" id="CHEBI:18420"/>
    </cofactor>
</comment>
<sequence length="493" mass="55856">MCFPSQADFCQLAKQGNLIPVYREILADMETPVSAFRKIDDGQTAFLLESIEGGEKWARYSFLGTGPARVFRCRDQYYEVRYEGRLEESGQVDDPLNKLRDLMAVYQPVELDGLPRFFGGAVGYLGYDMVRFVEDLPDNNPRQIDGWDACFMFTERLLIFDNMRQKMKLVYNVHLPEHEDATTAYQRAQQQIEHMLTLLRRPLQPADENHNGDGCQELETNFSKENFKRAVERCKDYIRAGDIFQVVISQRFSGKLQSDPFDIYRALRTINPSPYMFFLRFGESIVVGASPEVLVRKEGRQVDVRPIAGTLPRGETAAEDLALEQQLLGDPKERAEHIMLVDLGRNDVGRVAVGGTVEVSELMVVERYSHVMHIVSNVRGQLRPDLDCFDVFRAAFPAGTLSGSPKIRAMEIIDELEPARREVYGGAVGYFSFSGNMDLAIAIRTLQIEKDMLYLQAGAGIVADSDPEMEYQETLNKARGARRAIEMANRGLI</sequence>
<dbReference type="PANTHER" id="PTHR11236">
    <property type="entry name" value="AMINOBENZOATE/ANTHRANILATE SYNTHASE"/>
    <property type="match status" value="1"/>
</dbReference>
<dbReference type="EMBL" id="FNQN01000002">
    <property type="protein sequence ID" value="SDZ92324.1"/>
    <property type="molecule type" value="Genomic_DNA"/>
</dbReference>
<dbReference type="EC" id="4.1.3.27" evidence="5 15"/>
<evidence type="ECO:0000256" key="14">
    <source>
        <dbReference type="ARBA" id="ARBA00047683"/>
    </source>
</evidence>
<comment type="subunit">
    <text evidence="4 15">Heterotetramer consisting of two non-identical subunits: a beta subunit (TrpG) and a large alpha subunit (TrpE).</text>
</comment>
<dbReference type="GO" id="GO:0004049">
    <property type="term" value="F:anthranilate synthase activity"/>
    <property type="evidence" value="ECO:0007669"/>
    <property type="project" value="UniProtKB-EC"/>
</dbReference>
<reference evidence="18 19" key="1">
    <citation type="submission" date="2016-10" db="EMBL/GenBank/DDBJ databases">
        <authorList>
            <person name="de Groot N.N."/>
        </authorList>
    </citation>
    <scope>NUCLEOTIDE SEQUENCE [LARGE SCALE GENOMIC DNA]</scope>
    <source>
        <strain evidence="18 19">DSM 7343</strain>
    </source>
</reference>
<keyword evidence="7 15" id="KW-0028">Amino-acid biosynthesis</keyword>
<keyword evidence="8 15" id="KW-0479">Metal-binding</keyword>